<organism evidence="3 4">
    <name type="scientific">Methylobacterium aerolatum</name>
    <dbReference type="NCBI Taxonomy" id="418708"/>
    <lineage>
        <taxon>Bacteria</taxon>
        <taxon>Pseudomonadati</taxon>
        <taxon>Pseudomonadota</taxon>
        <taxon>Alphaproteobacteria</taxon>
        <taxon>Hyphomicrobiales</taxon>
        <taxon>Methylobacteriaceae</taxon>
        <taxon>Methylobacterium</taxon>
    </lineage>
</organism>
<proteinExistence type="predicted"/>
<gene>
    <name evidence="3" type="ORF">QO012_000024</name>
</gene>
<feature type="signal peptide" evidence="2">
    <location>
        <begin position="1"/>
        <end position="26"/>
    </location>
</feature>
<evidence type="ECO:0000256" key="2">
    <source>
        <dbReference type="SAM" id="SignalP"/>
    </source>
</evidence>
<accession>A0ABU0HTC4</accession>
<comment type="caution">
    <text evidence="3">The sequence shown here is derived from an EMBL/GenBank/DDBJ whole genome shotgun (WGS) entry which is preliminary data.</text>
</comment>
<feature type="chain" id="PRO_5046234890" evidence="2">
    <location>
        <begin position="27"/>
        <end position="107"/>
    </location>
</feature>
<evidence type="ECO:0000313" key="3">
    <source>
        <dbReference type="EMBL" id="MDQ0445546.1"/>
    </source>
</evidence>
<keyword evidence="4" id="KW-1185">Reference proteome</keyword>
<keyword evidence="2" id="KW-0732">Signal</keyword>
<dbReference type="EMBL" id="JAUSVP010000001">
    <property type="protein sequence ID" value="MDQ0445546.1"/>
    <property type="molecule type" value="Genomic_DNA"/>
</dbReference>
<feature type="region of interest" description="Disordered" evidence="1">
    <location>
        <begin position="31"/>
        <end position="57"/>
    </location>
</feature>
<feature type="compositionally biased region" description="Basic and acidic residues" evidence="1">
    <location>
        <begin position="46"/>
        <end position="57"/>
    </location>
</feature>
<reference evidence="3 4" key="1">
    <citation type="submission" date="2023-07" db="EMBL/GenBank/DDBJ databases">
        <title>Genomic Encyclopedia of Type Strains, Phase IV (KMG-IV): sequencing the most valuable type-strain genomes for metagenomic binning, comparative biology and taxonomic classification.</title>
        <authorList>
            <person name="Goeker M."/>
        </authorList>
    </citation>
    <scope>NUCLEOTIDE SEQUENCE [LARGE SCALE GENOMIC DNA]</scope>
    <source>
        <strain evidence="3 4">DSM 19013</strain>
    </source>
</reference>
<dbReference type="RefSeq" id="WP_238205797.1">
    <property type="nucleotide sequence ID" value="NZ_BPQE01000023.1"/>
</dbReference>
<dbReference type="Proteomes" id="UP001231124">
    <property type="component" value="Unassembled WGS sequence"/>
</dbReference>
<evidence type="ECO:0000313" key="4">
    <source>
        <dbReference type="Proteomes" id="UP001231124"/>
    </source>
</evidence>
<name>A0ABU0HTC4_9HYPH</name>
<protein>
    <submittedName>
        <fullName evidence="3">Uncharacterized protein</fullName>
    </submittedName>
</protein>
<evidence type="ECO:0000256" key="1">
    <source>
        <dbReference type="SAM" id="MobiDB-lite"/>
    </source>
</evidence>
<sequence length="107" mass="11881">MTVKRITLAVLAAMALAPALGTSAGAQYYQDDYDYRPRRPPPPDYYDDRPRYGYGRRYRDEYDDGPRRFGRICVTARGNCPARPAPFNSPCGCDIPGFGLKRGAIGG</sequence>